<dbReference type="SUPFAM" id="SSF52540">
    <property type="entry name" value="P-loop containing nucleoside triphosphate hydrolases"/>
    <property type="match status" value="1"/>
</dbReference>
<keyword evidence="2" id="KW-0472">Membrane</keyword>
<dbReference type="OrthoDB" id="5165844at2"/>
<keyword evidence="2" id="KW-0812">Transmembrane</keyword>
<name>A0A2T0Q9C7_9ACTN</name>
<accession>A0A2T0Q9C7</accession>
<gene>
    <name evidence="3" type="ORF">CLV72_10251</name>
</gene>
<dbReference type="EMBL" id="PVZC01000002">
    <property type="protein sequence ID" value="PRY00422.1"/>
    <property type="molecule type" value="Genomic_DNA"/>
</dbReference>
<evidence type="ECO:0008006" key="5">
    <source>
        <dbReference type="Google" id="ProtNLM"/>
    </source>
</evidence>
<comment type="caution">
    <text evidence="3">The sequence shown here is derived from an EMBL/GenBank/DDBJ whole genome shotgun (WGS) entry which is preliminary data.</text>
</comment>
<keyword evidence="4" id="KW-1185">Reference proteome</keyword>
<reference evidence="3 4" key="1">
    <citation type="submission" date="2018-03" db="EMBL/GenBank/DDBJ databases">
        <title>Genomic Encyclopedia of Archaeal and Bacterial Type Strains, Phase II (KMG-II): from individual species to whole genera.</title>
        <authorList>
            <person name="Goeker M."/>
        </authorList>
    </citation>
    <scope>NUCLEOTIDE SEQUENCE [LARGE SCALE GENOMIC DNA]</scope>
    <source>
        <strain evidence="3 4">DSM 45601</strain>
    </source>
</reference>
<keyword evidence="2" id="KW-1133">Transmembrane helix</keyword>
<feature type="region of interest" description="Disordered" evidence="1">
    <location>
        <begin position="530"/>
        <end position="554"/>
    </location>
</feature>
<organism evidence="3 4">
    <name type="scientific">Allonocardiopsis opalescens</name>
    <dbReference type="NCBI Taxonomy" id="1144618"/>
    <lineage>
        <taxon>Bacteria</taxon>
        <taxon>Bacillati</taxon>
        <taxon>Actinomycetota</taxon>
        <taxon>Actinomycetes</taxon>
        <taxon>Streptosporangiales</taxon>
        <taxon>Allonocardiopsis</taxon>
    </lineage>
</organism>
<evidence type="ECO:0000313" key="4">
    <source>
        <dbReference type="Proteomes" id="UP000237846"/>
    </source>
</evidence>
<feature type="compositionally biased region" description="Low complexity" evidence="1">
    <location>
        <begin position="530"/>
        <end position="543"/>
    </location>
</feature>
<dbReference type="RefSeq" id="WP_106241715.1">
    <property type="nucleotide sequence ID" value="NZ_PVZC01000002.1"/>
</dbReference>
<evidence type="ECO:0000256" key="2">
    <source>
        <dbReference type="SAM" id="Phobius"/>
    </source>
</evidence>
<proteinExistence type="predicted"/>
<dbReference type="InterPro" id="IPR027417">
    <property type="entry name" value="P-loop_NTPase"/>
</dbReference>
<dbReference type="AlphaFoldDB" id="A0A2T0Q9C7"/>
<feature type="transmembrane region" description="Helical" evidence="2">
    <location>
        <begin position="53"/>
        <end position="76"/>
    </location>
</feature>
<sequence length="677" mass="72608">MARKRDFFEGSAERAGARAASVLAPLAPPWVVAAGMVPVTAFTHHLWGGDPVITPIAASGLTLSGVVLTGMADMLYRARSVVARVHTGVTMAAGTGWFTAATIVGPTERPVLDLLMWGGATLAVSWNLRLVIRSADFDTAGWASGGFKWSDITDKIGRLKGSKLRAKRSKDGARTEGTLQLVRGEQTFDDVSSALPRLASALGTPRTGIRAVPDPERADRARLTIIHTDMLRVPTPWPGPASAGTPLSDRAPLTLGIYEDGEPVRLNPVGAHSMTVGTTGSGKSKGEWVRLADLFTRPEVTVWAIDTAKGRQTLGAALPGIDWLALTKTEATAMLKTLYTVATARADHLGRLGLEQWKPGCGINFMYVLIEEAAQLIPDLESFTKLTQVARSAGIHLCASLQRATWTNLDTDARANIGIQMCYGVRDGEDAGKVLPEPVIEAGARPEVWGANRPGYAYLCAPGIPEDRQAMPLRTYLIEGATLTQIALDYAHLRTPLDEVTAAAAGAAYAQRNRHADILADVLIRNGRAAPAPAAEQQATAAQPEPPAPTGDGELSMEVHEALQAIEPPDPEEAHLDHDSDITEPTDTITLPTPGADRPLSDEDARAAFRRQLEEWDDQGKREFRPADIRHLWVGAGKSKPWLFKQLRKLTEAGVIDHADKGVYTITPGAGRHLTNA</sequence>
<protein>
    <recommendedName>
        <fullName evidence="5">S-DNA-T family DNA segregation ATPase FtsK/SpoIIIE</fullName>
    </recommendedName>
</protein>
<feature type="transmembrane region" description="Helical" evidence="2">
    <location>
        <begin position="21"/>
        <end position="47"/>
    </location>
</feature>
<dbReference type="Gene3D" id="3.40.50.300">
    <property type="entry name" value="P-loop containing nucleotide triphosphate hydrolases"/>
    <property type="match status" value="1"/>
</dbReference>
<evidence type="ECO:0000256" key="1">
    <source>
        <dbReference type="SAM" id="MobiDB-lite"/>
    </source>
</evidence>
<evidence type="ECO:0000313" key="3">
    <source>
        <dbReference type="EMBL" id="PRY00422.1"/>
    </source>
</evidence>
<dbReference type="Proteomes" id="UP000237846">
    <property type="component" value="Unassembled WGS sequence"/>
</dbReference>
<feature type="region of interest" description="Disordered" evidence="1">
    <location>
        <begin position="570"/>
        <end position="601"/>
    </location>
</feature>
<feature type="compositionally biased region" description="Basic and acidic residues" evidence="1">
    <location>
        <begin position="572"/>
        <end position="581"/>
    </location>
</feature>
<dbReference type="CDD" id="cd01127">
    <property type="entry name" value="TrwB_TraG_TraD_VirD4"/>
    <property type="match status" value="1"/>
</dbReference>